<reference evidence="2" key="1">
    <citation type="submission" date="2015-12" db="EMBL/GenBank/DDBJ databases">
        <title>Update maize B73 reference genome by single molecule sequencing technologies.</title>
        <authorList>
            <consortium name="Maize Genome Sequencing Project"/>
            <person name="Ware D."/>
        </authorList>
    </citation>
    <scope>NUCLEOTIDE SEQUENCE [LARGE SCALE GENOMIC DNA]</scope>
    <source>
        <tissue evidence="2">Seedling</tissue>
    </source>
</reference>
<proteinExistence type="predicted"/>
<organism evidence="2">
    <name type="scientific">Zea mays</name>
    <name type="common">Maize</name>
    <dbReference type="NCBI Taxonomy" id="4577"/>
    <lineage>
        <taxon>Eukaryota</taxon>
        <taxon>Viridiplantae</taxon>
        <taxon>Streptophyta</taxon>
        <taxon>Embryophyta</taxon>
        <taxon>Tracheophyta</taxon>
        <taxon>Spermatophyta</taxon>
        <taxon>Magnoliopsida</taxon>
        <taxon>Liliopsida</taxon>
        <taxon>Poales</taxon>
        <taxon>Poaceae</taxon>
        <taxon>PACMAD clade</taxon>
        <taxon>Panicoideae</taxon>
        <taxon>Andropogonodae</taxon>
        <taxon>Andropogoneae</taxon>
        <taxon>Tripsacinae</taxon>
        <taxon>Zea</taxon>
    </lineage>
</organism>
<evidence type="ECO:0000313" key="2">
    <source>
        <dbReference type="EMBL" id="ONM20007.1"/>
    </source>
</evidence>
<evidence type="ECO:0008006" key="3">
    <source>
        <dbReference type="Google" id="ProtNLM"/>
    </source>
</evidence>
<dbReference type="PANTHER" id="PTHR46951:SF2">
    <property type="entry name" value="BED-TYPE DOMAIN-CONTAINING PROTEIN"/>
    <property type="match status" value="1"/>
</dbReference>
<feature type="region of interest" description="Disordered" evidence="1">
    <location>
        <begin position="120"/>
        <end position="154"/>
    </location>
</feature>
<name>A0A1D6EIS7_MAIZE</name>
<dbReference type="AlphaFoldDB" id="A0A1D6EIS7"/>
<feature type="compositionally biased region" description="Basic and acidic residues" evidence="1">
    <location>
        <begin position="120"/>
        <end position="129"/>
    </location>
</feature>
<dbReference type="PANTHER" id="PTHR46951">
    <property type="entry name" value="BED-TYPE DOMAIN-CONTAINING PROTEIN"/>
    <property type="match status" value="1"/>
</dbReference>
<protein>
    <recommendedName>
        <fullName evidence="3">BED-type domain-containing protein</fullName>
    </recommendedName>
</protein>
<sequence length="250" mass="28691">MSDEDRDRQRERDRVSLHGEKVGAGFKCKYYRETKSGGGGTRLKEHLTHRGNNVKKCPSVPIDIKAYFRFDINKTKEKKSSRFRQQLRAGEAARTHFGDNEYEDELKVALHQSRVEHEFSQRASARYDRGGGSSSQRVSRGPLDRMMGRSREQVPKRVRDYNLAQASDQGNNMGMDKFPLHRPITITMMDWNNIMILPTCLSTITIIRAEHNKDNKMKTTMKSSRLSSLRSTCLDLVTEIVDVDVVIIVV</sequence>
<dbReference type="InParanoid" id="A0A1D6EIS7"/>
<accession>A0A1D6EIS7</accession>
<evidence type="ECO:0000256" key="1">
    <source>
        <dbReference type="SAM" id="MobiDB-lite"/>
    </source>
</evidence>
<gene>
    <name evidence="2" type="ORF">ZEAMMB73_Zm00001d005020</name>
</gene>
<dbReference type="EMBL" id="CM007648">
    <property type="protein sequence ID" value="ONM20007.1"/>
    <property type="molecule type" value="Genomic_DNA"/>
</dbReference>
<feature type="compositionally biased region" description="Basic and acidic residues" evidence="1">
    <location>
        <begin position="142"/>
        <end position="154"/>
    </location>
</feature>